<gene>
    <name evidence="1" type="ORF">HNR40_006295</name>
</gene>
<dbReference type="EMBL" id="JACHIN010000009">
    <property type="protein sequence ID" value="MBB5080806.1"/>
    <property type="molecule type" value="Genomic_DNA"/>
</dbReference>
<keyword evidence="2" id="KW-1185">Reference proteome</keyword>
<dbReference type="AlphaFoldDB" id="A0A7W8A716"/>
<evidence type="ECO:0000313" key="2">
    <source>
        <dbReference type="Proteomes" id="UP000568380"/>
    </source>
</evidence>
<comment type="caution">
    <text evidence="1">The sequence shown here is derived from an EMBL/GenBank/DDBJ whole genome shotgun (WGS) entry which is preliminary data.</text>
</comment>
<accession>A0A7W8A716</accession>
<organism evidence="1 2">
    <name type="scientific">Nonomuraea endophytica</name>
    <dbReference type="NCBI Taxonomy" id="714136"/>
    <lineage>
        <taxon>Bacteria</taxon>
        <taxon>Bacillati</taxon>
        <taxon>Actinomycetota</taxon>
        <taxon>Actinomycetes</taxon>
        <taxon>Streptosporangiales</taxon>
        <taxon>Streptosporangiaceae</taxon>
        <taxon>Nonomuraea</taxon>
    </lineage>
</organism>
<evidence type="ECO:0000313" key="1">
    <source>
        <dbReference type="EMBL" id="MBB5080806.1"/>
    </source>
</evidence>
<sequence length="38" mass="4247">MVLLIMIMVVTVTSFELCMRCSRKSEESVEPQAEIAGD</sequence>
<protein>
    <submittedName>
        <fullName evidence="1">Uncharacterized protein</fullName>
    </submittedName>
</protein>
<reference evidence="1 2" key="1">
    <citation type="submission" date="2020-08" db="EMBL/GenBank/DDBJ databases">
        <title>Genomic Encyclopedia of Type Strains, Phase IV (KMG-IV): sequencing the most valuable type-strain genomes for metagenomic binning, comparative biology and taxonomic classification.</title>
        <authorList>
            <person name="Goeker M."/>
        </authorList>
    </citation>
    <scope>NUCLEOTIDE SEQUENCE [LARGE SCALE GENOMIC DNA]</scope>
    <source>
        <strain evidence="1 2">DSM 45385</strain>
    </source>
</reference>
<proteinExistence type="predicted"/>
<name>A0A7W8A716_9ACTN</name>
<dbReference type="Proteomes" id="UP000568380">
    <property type="component" value="Unassembled WGS sequence"/>
</dbReference>